<dbReference type="Proteomes" id="UP001254848">
    <property type="component" value="Unassembled WGS sequence"/>
</dbReference>
<name>A0ABU3NVG7_9FIRM</name>
<organism evidence="1 2">
    <name type="scientific">Anaeroselena agilis</name>
    <dbReference type="NCBI Taxonomy" id="3063788"/>
    <lineage>
        <taxon>Bacteria</taxon>
        <taxon>Bacillati</taxon>
        <taxon>Bacillota</taxon>
        <taxon>Negativicutes</taxon>
        <taxon>Acetonemataceae</taxon>
        <taxon>Anaeroselena</taxon>
    </lineage>
</organism>
<gene>
    <name evidence="1" type="ORF">Q4T40_06110</name>
</gene>
<sequence length="89" mass="9386">MDEAAIAAGLGRFYVLARGAELLGVYFAGAAAGAGQWSAVHPLFGHALVEDIMAKAVNGLLQDNEPSRCGVKEWSFSSTRRQSFPSISS</sequence>
<protein>
    <submittedName>
        <fullName evidence="1">Uncharacterized protein</fullName>
    </submittedName>
</protein>
<accession>A0ABU3NVG7</accession>
<dbReference type="EMBL" id="JAUOZS010000001">
    <property type="protein sequence ID" value="MDT8900810.1"/>
    <property type="molecule type" value="Genomic_DNA"/>
</dbReference>
<evidence type="ECO:0000313" key="1">
    <source>
        <dbReference type="EMBL" id="MDT8900810.1"/>
    </source>
</evidence>
<keyword evidence="2" id="KW-1185">Reference proteome</keyword>
<dbReference type="RefSeq" id="WP_413779343.1">
    <property type="nucleotide sequence ID" value="NZ_JAUOZS010000001.1"/>
</dbReference>
<reference evidence="1 2" key="1">
    <citation type="submission" date="2023-07" db="EMBL/GenBank/DDBJ databases">
        <title>The novel representative of Negativicutes class, Anaeroselena agilis gen. nov. sp. nov.</title>
        <authorList>
            <person name="Prokofeva M.I."/>
            <person name="Elcheninov A.G."/>
            <person name="Klyukina A."/>
            <person name="Kublanov I.V."/>
            <person name="Frolov E.N."/>
            <person name="Podosokorskaya O.A."/>
        </authorList>
    </citation>
    <scope>NUCLEOTIDE SEQUENCE [LARGE SCALE GENOMIC DNA]</scope>
    <source>
        <strain evidence="1 2">4137-cl</strain>
    </source>
</reference>
<proteinExistence type="predicted"/>
<evidence type="ECO:0000313" key="2">
    <source>
        <dbReference type="Proteomes" id="UP001254848"/>
    </source>
</evidence>
<comment type="caution">
    <text evidence="1">The sequence shown here is derived from an EMBL/GenBank/DDBJ whole genome shotgun (WGS) entry which is preliminary data.</text>
</comment>